<dbReference type="PANTHER" id="PTHR11804:SF5">
    <property type="entry name" value="OLIGOENDOPEPTIDASE F"/>
    <property type="match status" value="1"/>
</dbReference>
<evidence type="ECO:0000259" key="8">
    <source>
        <dbReference type="Pfam" id="PF08439"/>
    </source>
</evidence>
<dbReference type="Gene3D" id="1.10.1370.20">
    <property type="entry name" value="Oligoendopeptidase f, C-terminal domain"/>
    <property type="match status" value="1"/>
</dbReference>
<evidence type="ECO:0000256" key="1">
    <source>
        <dbReference type="ARBA" id="ARBA00022670"/>
    </source>
</evidence>
<dbReference type="Pfam" id="PF08439">
    <property type="entry name" value="Peptidase_M3_N"/>
    <property type="match status" value="1"/>
</dbReference>
<accession>R4Z4N1</accession>
<dbReference type="RefSeq" id="WP_012230570.1">
    <property type="nucleotide sequence ID" value="NZ_HG422565.1"/>
</dbReference>
<evidence type="ECO:0000256" key="3">
    <source>
        <dbReference type="ARBA" id="ARBA00022801"/>
    </source>
</evidence>
<sequence length="623" mass="67293">MTPPPNAPADTDALDTAEAAEADLTAADLTAADVAWELDDLLDGTTTDDLMARAAKVTDEVAAARGTVGDLDAAGLATLMHRLGDLHDLLGRAGSYVGLRLAENSVDPERGAAMANLSEAATELSTKLVFFELEWAAVPDEQAEALLADPALDFCAHHLRTMRRYRDHLMSEAEEQVLTETSVSGAAAWVRLFDEQTSAIEVAMPESSPGGARTASLEEGLSLLQHPDRAVRADAAEAVSDALEPGLRTRAYIYNTLLLDKSVQDRLRSYPSWLSSRNLANEASDESVAALIEAVVARYDLPRRWYSLKAQVLGLDRLADYDRSASVAESDRKVGWSEASSLVIDAYDSFSPRLAGIVREFIDGNWIDAPVRSGKRPGAFCAYTVASHHPYLLLNWTGSNRDVLTLAHELGHGIHAYLARPQGIFAQDTPLTMAETASVFGEAVTNNALLAQLDDPNERFALLASTLEDSIATVFRQVAMSRFEAACHTHRRDVGELSVDDFGNHWADTQTELLGDTVEVTDGYRNWWSYVPHFMATPGYVYAYAFGQLLALSVYARYQAEGEAFVPSYLDMLAAGGSKSPEDLAAMVGCDLTDPGFWDAGLDIVAGQLDAAEAAARAAGRLS</sequence>
<dbReference type="InterPro" id="IPR011977">
    <property type="entry name" value="Pept_M3B_clade3"/>
</dbReference>
<feature type="domain" description="Peptidase M3A/M3B catalytic" evidence="7">
    <location>
        <begin position="223"/>
        <end position="601"/>
    </location>
</feature>
<dbReference type="InterPro" id="IPR001567">
    <property type="entry name" value="Pept_M3A_M3B_dom"/>
</dbReference>
<reference evidence="9 10" key="1">
    <citation type="journal article" date="2013" name="ISME J.">
        <title>Metabolic model for the filamentous 'Candidatus Microthrix parvicella' based on genomic and metagenomic analyses.</title>
        <authorList>
            <person name="Jon McIlroy S."/>
            <person name="Kristiansen R."/>
            <person name="Albertsen M."/>
            <person name="Michael Karst S."/>
            <person name="Rossetti S."/>
            <person name="Lund Nielsen J."/>
            <person name="Tandoi V."/>
            <person name="James Seviour R."/>
            <person name="Nielsen P.H."/>
        </authorList>
    </citation>
    <scope>NUCLEOTIDE SEQUENCE [LARGE SCALE GENOMIC DNA]</scope>
    <source>
        <strain evidence="9 10">RN1</strain>
    </source>
</reference>
<gene>
    <name evidence="9" type="ORF">BN381_80185</name>
</gene>
<dbReference type="GO" id="GO:0006518">
    <property type="term" value="P:peptide metabolic process"/>
    <property type="evidence" value="ECO:0007669"/>
    <property type="project" value="TreeGrafter"/>
</dbReference>
<evidence type="ECO:0000256" key="6">
    <source>
        <dbReference type="RuleBase" id="RU003435"/>
    </source>
</evidence>
<dbReference type="GO" id="GO:0006508">
    <property type="term" value="P:proteolysis"/>
    <property type="evidence" value="ECO:0007669"/>
    <property type="project" value="UniProtKB-KW"/>
</dbReference>
<dbReference type="Pfam" id="PF01432">
    <property type="entry name" value="Peptidase_M3"/>
    <property type="match status" value="1"/>
</dbReference>
<keyword evidence="4 6" id="KW-0862">Zinc</keyword>
<evidence type="ECO:0000256" key="5">
    <source>
        <dbReference type="ARBA" id="ARBA00023049"/>
    </source>
</evidence>
<keyword evidence="10" id="KW-1185">Reference proteome</keyword>
<dbReference type="Proteomes" id="UP000018291">
    <property type="component" value="Unassembled WGS sequence"/>
</dbReference>
<dbReference type="Gene3D" id="1.20.140.70">
    <property type="entry name" value="Oligopeptidase f, N-terminal domain"/>
    <property type="match status" value="1"/>
</dbReference>
<evidence type="ECO:0000313" key="9">
    <source>
        <dbReference type="EMBL" id="CCM65655.1"/>
    </source>
</evidence>
<dbReference type="InterPro" id="IPR013647">
    <property type="entry name" value="OligopepF_N_dom"/>
</dbReference>
<comment type="cofactor">
    <cofactor evidence="6">
        <name>Zn(2+)</name>
        <dbReference type="ChEBI" id="CHEBI:29105"/>
    </cofactor>
    <text evidence="6">Binds 1 zinc ion.</text>
</comment>
<keyword evidence="1 6" id="KW-0645">Protease</keyword>
<dbReference type="CDD" id="cd09610">
    <property type="entry name" value="M3B_PepF"/>
    <property type="match status" value="1"/>
</dbReference>
<dbReference type="GO" id="GO:0046872">
    <property type="term" value="F:metal ion binding"/>
    <property type="evidence" value="ECO:0007669"/>
    <property type="project" value="UniProtKB-UniRule"/>
</dbReference>
<dbReference type="InterPro" id="IPR042088">
    <property type="entry name" value="OligoPept_F_C"/>
</dbReference>
<dbReference type="EMBL" id="CANL01000078">
    <property type="protein sequence ID" value="CCM65655.1"/>
    <property type="molecule type" value="Genomic_DNA"/>
</dbReference>
<comment type="caution">
    <text evidence="9">The sequence shown here is derived from an EMBL/GenBank/DDBJ whole genome shotgun (WGS) entry which is preliminary data.</text>
</comment>
<dbReference type="GO" id="GO:0004222">
    <property type="term" value="F:metalloendopeptidase activity"/>
    <property type="evidence" value="ECO:0007669"/>
    <property type="project" value="InterPro"/>
</dbReference>
<feature type="domain" description="Oligopeptidase F N-terminal" evidence="8">
    <location>
        <begin position="134"/>
        <end position="200"/>
    </location>
</feature>
<dbReference type="PANTHER" id="PTHR11804">
    <property type="entry name" value="PROTEASE M3 THIMET OLIGOPEPTIDASE-RELATED"/>
    <property type="match status" value="1"/>
</dbReference>
<keyword evidence="2 6" id="KW-0479">Metal-binding</keyword>
<proteinExistence type="inferred from homology"/>
<evidence type="ECO:0000256" key="2">
    <source>
        <dbReference type="ARBA" id="ARBA00022723"/>
    </source>
</evidence>
<dbReference type="SUPFAM" id="SSF55486">
    <property type="entry name" value="Metalloproteases ('zincins'), catalytic domain"/>
    <property type="match status" value="1"/>
</dbReference>
<evidence type="ECO:0000313" key="10">
    <source>
        <dbReference type="Proteomes" id="UP000018291"/>
    </source>
</evidence>
<keyword evidence="5 6" id="KW-0482">Metalloprotease</keyword>
<evidence type="ECO:0000259" key="7">
    <source>
        <dbReference type="Pfam" id="PF01432"/>
    </source>
</evidence>
<dbReference type="NCBIfam" id="TIGR02290">
    <property type="entry name" value="M3_fam_3"/>
    <property type="match status" value="1"/>
</dbReference>
<dbReference type="STRING" id="1229780.BN381_80185"/>
<keyword evidence="3 6" id="KW-0378">Hydrolase</keyword>
<dbReference type="AlphaFoldDB" id="R4Z4N1"/>
<dbReference type="HOGENOM" id="CLU_021290_3_0_11"/>
<organism evidence="9 10">
    <name type="scientific">Candidatus Neomicrothrix parvicella RN1</name>
    <dbReference type="NCBI Taxonomy" id="1229780"/>
    <lineage>
        <taxon>Bacteria</taxon>
        <taxon>Bacillati</taxon>
        <taxon>Actinomycetota</taxon>
        <taxon>Acidimicrobiia</taxon>
        <taxon>Acidimicrobiales</taxon>
        <taxon>Microthrixaceae</taxon>
        <taxon>Candidatus Neomicrothrix</taxon>
    </lineage>
</organism>
<dbReference type="InterPro" id="IPR045090">
    <property type="entry name" value="Pept_M3A_M3B"/>
</dbReference>
<evidence type="ECO:0000256" key="4">
    <source>
        <dbReference type="ARBA" id="ARBA00022833"/>
    </source>
</evidence>
<comment type="similarity">
    <text evidence="6">Belongs to the peptidase M3 family.</text>
</comment>
<dbReference type="OrthoDB" id="9766487at2"/>
<dbReference type="eggNOG" id="COG1164">
    <property type="taxonomic scope" value="Bacteria"/>
</dbReference>
<name>R4Z4N1_9ACTN</name>
<protein>
    <submittedName>
        <fullName evidence="9">Oligoendopeptidase, pepF/M3 family</fullName>
    </submittedName>
</protein>